<dbReference type="InterPro" id="IPR052184">
    <property type="entry name" value="SDR_enzymes"/>
</dbReference>
<dbReference type="SUPFAM" id="SSF51735">
    <property type="entry name" value="NAD(P)-binding Rossmann-fold domains"/>
    <property type="match status" value="1"/>
</dbReference>
<dbReference type="AlphaFoldDB" id="A0A382AZD8"/>
<dbReference type="CDD" id="cd05325">
    <property type="entry name" value="carb_red_sniffer_like_SDR_c"/>
    <property type="match status" value="1"/>
</dbReference>
<dbReference type="Pfam" id="PF00106">
    <property type="entry name" value="adh_short"/>
    <property type="match status" value="1"/>
</dbReference>
<evidence type="ECO:0000313" key="1">
    <source>
        <dbReference type="EMBL" id="SVB06661.1"/>
    </source>
</evidence>
<proteinExistence type="predicted"/>
<accession>A0A382AZD8</accession>
<dbReference type="InterPro" id="IPR036291">
    <property type="entry name" value="NAD(P)-bd_dom_sf"/>
</dbReference>
<dbReference type="PANTHER" id="PTHR45458">
    <property type="entry name" value="SHORT-CHAIN DEHYDROGENASE/REDUCTASE SDR"/>
    <property type="match status" value="1"/>
</dbReference>
<dbReference type="InterPro" id="IPR002347">
    <property type="entry name" value="SDR_fam"/>
</dbReference>
<dbReference type="PRINTS" id="PR00080">
    <property type="entry name" value="SDRFAMILY"/>
</dbReference>
<sequence length="233" mass="25234">VLVTGANRGIGFEFAKQYAERGWRVIGCARQPVEAAALKKLAAKYSDITIEQLDVSDLDSVDALAARFKGQPIDILINNAGVFGDFADQSFGGLRHDKFDMFMRTNARGALKMSEAFVENVKAGQLKKIVVITSQAGSFGLNSGGLPGQYFYKASKAALNMFMRNVAADLKEHGIIVGILSPGMVATRVAPERKFPGLIEPPESIAGMIEVIDDLTLEQSGAFIRYTSEAQPW</sequence>
<protein>
    <recommendedName>
        <fullName evidence="2">Short-chain dehydrogenase/reductase SDR</fullName>
    </recommendedName>
</protein>
<feature type="non-terminal residue" evidence="1">
    <location>
        <position position="1"/>
    </location>
</feature>
<dbReference type="PRINTS" id="PR00081">
    <property type="entry name" value="GDHRDH"/>
</dbReference>
<dbReference type="GO" id="GO:0016616">
    <property type="term" value="F:oxidoreductase activity, acting on the CH-OH group of donors, NAD or NADP as acceptor"/>
    <property type="evidence" value="ECO:0007669"/>
    <property type="project" value="TreeGrafter"/>
</dbReference>
<evidence type="ECO:0008006" key="2">
    <source>
        <dbReference type="Google" id="ProtNLM"/>
    </source>
</evidence>
<organism evidence="1">
    <name type="scientific">marine metagenome</name>
    <dbReference type="NCBI Taxonomy" id="408172"/>
    <lineage>
        <taxon>unclassified sequences</taxon>
        <taxon>metagenomes</taxon>
        <taxon>ecological metagenomes</taxon>
    </lineage>
</organism>
<reference evidence="1" key="1">
    <citation type="submission" date="2018-05" db="EMBL/GenBank/DDBJ databases">
        <authorList>
            <person name="Lanie J.A."/>
            <person name="Ng W.-L."/>
            <person name="Kazmierczak K.M."/>
            <person name="Andrzejewski T.M."/>
            <person name="Davidsen T.M."/>
            <person name="Wayne K.J."/>
            <person name="Tettelin H."/>
            <person name="Glass J.I."/>
            <person name="Rusch D."/>
            <person name="Podicherti R."/>
            <person name="Tsui H.-C.T."/>
            <person name="Winkler M.E."/>
        </authorList>
    </citation>
    <scope>NUCLEOTIDE SEQUENCE</scope>
</reference>
<gene>
    <name evidence="1" type="ORF">METZ01_LOCUS159515</name>
</gene>
<dbReference type="PANTHER" id="PTHR45458:SF1">
    <property type="entry name" value="SHORT CHAIN DEHYDROGENASE"/>
    <property type="match status" value="1"/>
</dbReference>
<dbReference type="EMBL" id="UINC01027427">
    <property type="protein sequence ID" value="SVB06661.1"/>
    <property type="molecule type" value="Genomic_DNA"/>
</dbReference>
<name>A0A382AZD8_9ZZZZ</name>
<dbReference type="Gene3D" id="3.40.50.720">
    <property type="entry name" value="NAD(P)-binding Rossmann-like Domain"/>
    <property type="match status" value="1"/>
</dbReference>